<dbReference type="EMBL" id="CP001365">
    <property type="protein sequence ID" value="ACM57099.1"/>
    <property type="molecule type" value="Genomic_DNA"/>
</dbReference>
<evidence type="ECO:0000256" key="3">
    <source>
        <dbReference type="SAM" id="Phobius"/>
    </source>
</evidence>
<sequence length="676" mass="69108">MRNSAFTLAIAVVVVVSAVAGAAGAVAAQSGTNEASVSFSDGTSGGSTVVVDEVHVPDGGFVTIHDGSLTDGNTLGSVVGTSAYLEPGTHANVTVELTDAVETGTFHAMAHRDTDGDRAYAFVSSNGGADGPYTVDGDIAMDDANVTVSASVTGTDQPTEGEYVIVDRVELSDGGFVTVHDSSLADGAVFDSIRGTSAYLEAGVHEDVRVQLDDPLQNDDTVFAMAHRDTNGNEAYDFPSSDGSEDGPYLDASDEIVMAGIDAELDDEARSSFDAQTSGGNAVVVDEIYLPEGGFVTMHDSSLADGAVFDSISGTSAYLEPGIHRDVVVRLDDPLTEDDALFAMAHQDTNGNEAYDFPSSDGAEDGPYTTDSSDIVMDDGNVTVSASVAFETDGSDGTAVTVDRVDLSQGGFVTIHDASIGGGAVFDSVRGTSAYLEAGLHEDVTIELDEPLTDTEQLVAMPHRDTNDNEAYDFVDSEGGADGPFLTGEDAPVTAGATAQVTASVGAIAQDTDGETVVVDSVTLHNGGFVTVHDSSLADGAVFDSIRGTSTYLGPGTHTDVEIALDDPLSEDDTVFAMAHRDTNANQAYDFPATDGDEDGPYTAAGAPVMSAADLTVEAGGDAGDSMSDGDGADSGEMSDDGASDEEGSGDEAPGFGAVLTLVALIAVALVARRHT</sequence>
<accession>B9LP11</accession>
<evidence type="ECO:0000256" key="1">
    <source>
        <dbReference type="ARBA" id="ARBA00022729"/>
    </source>
</evidence>
<dbReference type="AlphaFoldDB" id="B9LP11"/>
<dbReference type="GO" id="GO:0005886">
    <property type="term" value="C:plasma membrane"/>
    <property type="evidence" value="ECO:0007669"/>
    <property type="project" value="UniProtKB-SubCell"/>
</dbReference>
<evidence type="ECO:0000313" key="7">
    <source>
        <dbReference type="Proteomes" id="UP000000740"/>
    </source>
</evidence>
<organism evidence="6 7">
    <name type="scientific">Halorubrum lacusprofundi (strain ATCC 49239 / DSM 5036 / JCM 8891 / ACAM 34)</name>
    <dbReference type="NCBI Taxonomy" id="416348"/>
    <lineage>
        <taxon>Archaea</taxon>
        <taxon>Methanobacteriati</taxon>
        <taxon>Methanobacteriota</taxon>
        <taxon>Stenosarchaea group</taxon>
        <taxon>Halobacteria</taxon>
        <taxon>Halobacteriales</taxon>
        <taxon>Haloferacaceae</taxon>
        <taxon>Halorubrum</taxon>
    </lineage>
</organism>
<dbReference type="Pfam" id="PF23951">
    <property type="entry name" value="DUF7282"/>
    <property type="match status" value="5"/>
</dbReference>
<feature type="domain" description="DUF7282" evidence="5">
    <location>
        <begin position="386"/>
        <end position="499"/>
    </location>
</feature>
<feature type="compositionally biased region" description="Low complexity" evidence="2">
    <location>
        <begin position="619"/>
        <end position="630"/>
    </location>
</feature>
<dbReference type="InterPro" id="IPR055706">
    <property type="entry name" value="Slg1/2_DUF7282"/>
</dbReference>
<keyword evidence="3" id="KW-1133">Transmembrane helix</keyword>
<dbReference type="GO" id="GO:0030115">
    <property type="term" value="C:S-layer"/>
    <property type="evidence" value="ECO:0007669"/>
    <property type="project" value="UniProtKB-SubCell"/>
</dbReference>
<feature type="compositionally biased region" description="Acidic residues" evidence="2">
    <location>
        <begin position="631"/>
        <end position="650"/>
    </location>
</feature>
<name>B9LP11_HALLT</name>
<gene>
    <name evidence="6" type="ordered locus">Hlac_1511</name>
</gene>
<dbReference type="NCBIfam" id="TIGR04126">
    <property type="entry name" value="PGF_CTERM"/>
    <property type="match status" value="1"/>
</dbReference>
<feature type="region of interest" description="Disordered" evidence="2">
    <location>
        <begin position="619"/>
        <end position="653"/>
    </location>
</feature>
<dbReference type="RefSeq" id="WP_015910240.1">
    <property type="nucleotide sequence ID" value="NC_012029.1"/>
</dbReference>
<dbReference type="HOGENOM" id="CLU_409188_0_0_2"/>
<dbReference type="Pfam" id="PF18204">
    <property type="entry name" value="PGF-CTERM"/>
    <property type="match status" value="1"/>
</dbReference>
<reference evidence="6 7" key="1">
    <citation type="journal article" date="2016" name="Stand. Genomic Sci.">
        <title>Complete genome sequence of the Antarctic Halorubrum lacusprofundi type strain ACAM 34.</title>
        <authorList>
            <person name="Anderson I.J."/>
            <person name="DasSarma P."/>
            <person name="Lucas S."/>
            <person name="Copeland A."/>
            <person name="Lapidus A."/>
            <person name="Del Rio T.G."/>
            <person name="Tice H."/>
            <person name="Dalin E."/>
            <person name="Bruce D.C."/>
            <person name="Goodwin L."/>
            <person name="Pitluck S."/>
            <person name="Sims D."/>
            <person name="Brettin T.S."/>
            <person name="Detter J.C."/>
            <person name="Han C.S."/>
            <person name="Larimer F."/>
            <person name="Hauser L."/>
            <person name="Land M."/>
            <person name="Ivanova N."/>
            <person name="Richardson P."/>
            <person name="Cavicchioli R."/>
            <person name="DasSarma S."/>
            <person name="Woese C.R."/>
            <person name="Kyrpides N.C."/>
        </authorList>
    </citation>
    <scope>NUCLEOTIDE SEQUENCE [LARGE SCALE GENOMIC DNA]</scope>
    <source>
        <strain evidence="7">ATCC 49239 / DSM 5036 / JCM 8891 / ACAM 34</strain>
    </source>
</reference>
<keyword evidence="3" id="KW-0472">Membrane</keyword>
<feature type="region of interest" description="Disordered" evidence="2">
    <location>
        <begin position="352"/>
        <end position="371"/>
    </location>
</feature>
<keyword evidence="3" id="KW-0812">Transmembrane</keyword>
<feature type="domain" description="DUF7282" evidence="5">
    <location>
        <begin position="150"/>
        <end position="259"/>
    </location>
</feature>
<dbReference type="eggNOG" id="arCOG10180">
    <property type="taxonomic scope" value="Archaea"/>
</dbReference>
<dbReference type="GeneID" id="7401437"/>
<evidence type="ECO:0000313" key="6">
    <source>
        <dbReference type="EMBL" id="ACM57099.1"/>
    </source>
</evidence>
<dbReference type="Proteomes" id="UP000000740">
    <property type="component" value="Chromosome 1"/>
</dbReference>
<protein>
    <recommendedName>
        <fullName evidence="8">PGF-CTERM sorting domain-containing protein</fullName>
    </recommendedName>
</protein>
<dbReference type="KEGG" id="hla:Hlac_1511"/>
<feature type="transmembrane region" description="Helical" evidence="3">
    <location>
        <begin position="653"/>
        <end position="672"/>
    </location>
</feature>
<feature type="domain" description="DUF7282" evidence="5">
    <location>
        <begin position="271"/>
        <end position="383"/>
    </location>
</feature>
<evidence type="ECO:0000259" key="4">
    <source>
        <dbReference type="Pfam" id="PF18204"/>
    </source>
</evidence>
<dbReference type="InterPro" id="IPR026371">
    <property type="entry name" value="PGF_CTERM"/>
</dbReference>
<proteinExistence type="predicted"/>
<evidence type="ECO:0008006" key="8">
    <source>
        <dbReference type="Google" id="ProtNLM"/>
    </source>
</evidence>
<feature type="domain" description="DUF7282" evidence="5">
    <location>
        <begin position="35"/>
        <end position="147"/>
    </location>
</feature>
<feature type="domain" description="DUF7282" evidence="5">
    <location>
        <begin position="503"/>
        <end position="615"/>
    </location>
</feature>
<evidence type="ECO:0000256" key="2">
    <source>
        <dbReference type="SAM" id="MobiDB-lite"/>
    </source>
</evidence>
<keyword evidence="1" id="KW-0732">Signal</keyword>
<feature type="domain" description="PGF-CTERM archaeal protein-sorting signal" evidence="4">
    <location>
        <begin position="654"/>
        <end position="675"/>
    </location>
</feature>
<keyword evidence="7" id="KW-1185">Reference proteome</keyword>
<evidence type="ECO:0000259" key="5">
    <source>
        <dbReference type="Pfam" id="PF23951"/>
    </source>
</evidence>